<reference evidence="13 14" key="2">
    <citation type="journal article" date="2019" name="G3 (Bethesda)">
        <title>Hybrid Assembly of the Genome of the Entomopathogenic Nematode Steinernema carpocapsae Identifies the X-Chromosome.</title>
        <authorList>
            <person name="Serra L."/>
            <person name="Macchietto M."/>
            <person name="Macias-Munoz A."/>
            <person name="McGill C.J."/>
            <person name="Rodriguez I.M."/>
            <person name="Rodriguez B."/>
            <person name="Murad R."/>
            <person name="Mortazavi A."/>
        </authorList>
    </citation>
    <scope>NUCLEOTIDE SEQUENCE [LARGE SCALE GENOMIC DNA]</scope>
    <source>
        <strain evidence="13 14">ALL</strain>
    </source>
</reference>
<evidence type="ECO:0000259" key="11">
    <source>
        <dbReference type="PROSITE" id="PS51156"/>
    </source>
</evidence>
<dbReference type="InterPro" id="IPR017884">
    <property type="entry name" value="SANT_dom"/>
</dbReference>
<evidence type="ECO:0008006" key="15">
    <source>
        <dbReference type="Google" id="ProtNLM"/>
    </source>
</evidence>
<feature type="compositionally biased region" description="Acidic residues" evidence="10">
    <location>
        <begin position="651"/>
        <end position="660"/>
    </location>
</feature>
<dbReference type="OrthoDB" id="10064338at2759"/>
<keyword evidence="2" id="KW-0678">Repressor</keyword>
<evidence type="ECO:0000256" key="6">
    <source>
        <dbReference type="ARBA" id="ARBA00023015"/>
    </source>
</evidence>
<dbReference type="Pfam" id="PF01448">
    <property type="entry name" value="ELM2"/>
    <property type="match status" value="1"/>
</dbReference>
<feature type="compositionally biased region" description="Acidic residues" evidence="10">
    <location>
        <begin position="107"/>
        <end position="145"/>
    </location>
</feature>
<sequence>MSQPNENLEDVLEDDFLELGPHSAESLETENADFDNEELEEDVEDDGLHEEELLEEDEIEENDGFRGDFEISRNEEIVADVLETHTVDDGSFDAALSAMAHVDIDEDDLQESENEEFEEDNEEIENVEDEQDDEEDVEDEEDETEVLTSPIKSKLFGTPGRLRRSGDHAGAEEPKSVSCRLPTNLEIREGHDFQVFVPDFQEHVERIHDETDREKCLWKPMEDVSSEQVDEYCDFCEARFGMQRDRSLFILRVSAYDFEQAKQKCESRSVINDEWSEDDKWLFRQCLTNLGKNFAKIKNVMPHKSVDALVQYYYNTKKNEFYKSSFDADYIIMQGTSDESSDDEDEEEEEERSKEEQSEMAEEVQEVVIVEPGQEEKESSDEVEIICTNCQQYVTKIYEVDEWNLCATCYYYLKATNTMRTSQELNDSKRVKLADEMVDIVLGFYRHAHKVDEPSCDVEGDDDDEIRVFTQCSYVVDEDLRNVQRQLKATHARIASMEQEANDFDFALADQKVSQYRYLAGGVTPASTPDGDDDWNDREMTIAFHALIMYRKDCYRAAALIRTKALEQIEKFAERFSDELDEAIVSTSDNGLETKKILKPSSSISSKQSENESRSSSGEDEEEESSSDSEEDELLSHPEGLQNALSKIPNEDGDDDIIAH</sequence>
<evidence type="ECO:0000256" key="4">
    <source>
        <dbReference type="ARBA" id="ARBA00022771"/>
    </source>
</evidence>
<keyword evidence="8" id="KW-0804">Transcription</keyword>
<dbReference type="GO" id="GO:0005667">
    <property type="term" value="C:transcription regulator complex"/>
    <property type="evidence" value="ECO:0007669"/>
    <property type="project" value="TreeGrafter"/>
</dbReference>
<gene>
    <name evidence="13" type="ORF">L596_027479</name>
</gene>
<dbReference type="PANTHER" id="PTHR16089:SF28">
    <property type="entry name" value="REST COREPRESSOR"/>
    <property type="match status" value="1"/>
</dbReference>
<dbReference type="PROSITE" id="PS51156">
    <property type="entry name" value="ELM2"/>
    <property type="match status" value="1"/>
</dbReference>
<accession>A0A4U5LVL4</accession>
<dbReference type="GO" id="GO:0003714">
    <property type="term" value="F:transcription corepressor activity"/>
    <property type="evidence" value="ECO:0007669"/>
    <property type="project" value="TreeGrafter"/>
</dbReference>
<comment type="subcellular location">
    <subcellularLocation>
        <location evidence="1">Nucleus</location>
    </subcellularLocation>
</comment>
<dbReference type="GO" id="GO:0003677">
    <property type="term" value="F:DNA binding"/>
    <property type="evidence" value="ECO:0007669"/>
    <property type="project" value="UniProtKB-KW"/>
</dbReference>
<dbReference type="Gene3D" id="1.20.58.1880">
    <property type="match status" value="1"/>
</dbReference>
<feature type="region of interest" description="Disordered" evidence="10">
    <location>
        <begin position="595"/>
        <end position="660"/>
    </location>
</feature>
<evidence type="ECO:0000256" key="7">
    <source>
        <dbReference type="ARBA" id="ARBA00023125"/>
    </source>
</evidence>
<keyword evidence="3" id="KW-0479">Metal-binding</keyword>
<comment type="caution">
    <text evidence="13">The sequence shown here is derived from an EMBL/GenBank/DDBJ whole genome shotgun (WGS) entry which is preliminary data.</text>
</comment>
<feature type="region of interest" description="Disordered" evidence="10">
    <location>
        <begin position="336"/>
        <end position="363"/>
    </location>
</feature>
<evidence type="ECO:0000256" key="10">
    <source>
        <dbReference type="SAM" id="MobiDB-lite"/>
    </source>
</evidence>
<feature type="compositionally biased region" description="Acidic residues" evidence="10">
    <location>
        <begin position="339"/>
        <end position="350"/>
    </location>
</feature>
<keyword evidence="4" id="KW-0863">Zinc-finger</keyword>
<evidence type="ECO:0000256" key="3">
    <source>
        <dbReference type="ARBA" id="ARBA00022723"/>
    </source>
</evidence>
<evidence type="ECO:0000313" key="14">
    <source>
        <dbReference type="Proteomes" id="UP000298663"/>
    </source>
</evidence>
<evidence type="ECO:0000256" key="5">
    <source>
        <dbReference type="ARBA" id="ARBA00022833"/>
    </source>
</evidence>
<evidence type="ECO:0000256" key="1">
    <source>
        <dbReference type="ARBA" id="ARBA00004123"/>
    </source>
</evidence>
<name>A0A4U5LVL4_STECR</name>
<dbReference type="PANTHER" id="PTHR16089">
    <property type="entry name" value="REST COREPRESSOR COREST PROTEIN-RELATED"/>
    <property type="match status" value="1"/>
</dbReference>
<dbReference type="InterPro" id="IPR000949">
    <property type="entry name" value="ELM2_dom"/>
</dbReference>
<dbReference type="InterPro" id="IPR001005">
    <property type="entry name" value="SANT/Myb"/>
</dbReference>
<feature type="compositionally biased region" description="Acidic residues" evidence="10">
    <location>
        <begin position="618"/>
        <end position="633"/>
    </location>
</feature>
<dbReference type="PROSITE" id="PS51293">
    <property type="entry name" value="SANT"/>
    <property type="match status" value="1"/>
</dbReference>
<feature type="compositionally biased region" description="Acidic residues" evidence="10">
    <location>
        <begin position="27"/>
        <end position="62"/>
    </location>
</feature>
<dbReference type="EMBL" id="AZBU02000011">
    <property type="protein sequence ID" value="TKR60191.1"/>
    <property type="molecule type" value="Genomic_DNA"/>
</dbReference>
<keyword evidence="9" id="KW-0539">Nucleus</keyword>
<keyword evidence="6" id="KW-0805">Transcription regulation</keyword>
<dbReference type="SMART" id="SM00717">
    <property type="entry name" value="SANT"/>
    <property type="match status" value="1"/>
</dbReference>
<feature type="domain" description="SANT" evidence="12">
    <location>
        <begin position="270"/>
        <end position="321"/>
    </location>
</feature>
<protein>
    <recommendedName>
        <fullName evidence="15">SANT domain-containing protein</fullName>
    </recommendedName>
</protein>
<evidence type="ECO:0000259" key="12">
    <source>
        <dbReference type="PROSITE" id="PS51293"/>
    </source>
</evidence>
<dbReference type="FunFam" id="1.10.10.60:FF:000012">
    <property type="entry name" value="Metastasis-associated 1 family, member 3"/>
    <property type="match status" value="1"/>
</dbReference>
<organism evidence="13 14">
    <name type="scientific">Steinernema carpocapsae</name>
    <name type="common">Entomopathogenic nematode</name>
    <dbReference type="NCBI Taxonomy" id="34508"/>
    <lineage>
        <taxon>Eukaryota</taxon>
        <taxon>Metazoa</taxon>
        <taxon>Ecdysozoa</taxon>
        <taxon>Nematoda</taxon>
        <taxon>Chromadorea</taxon>
        <taxon>Rhabditida</taxon>
        <taxon>Tylenchina</taxon>
        <taxon>Panagrolaimomorpha</taxon>
        <taxon>Strongyloidoidea</taxon>
        <taxon>Steinernematidae</taxon>
        <taxon>Steinernema</taxon>
    </lineage>
</organism>
<dbReference type="AlphaFoldDB" id="A0A4U5LVL4"/>
<evidence type="ECO:0000256" key="2">
    <source>
        <dbReference type="ARBA" id="ARBA00022491"/>
    </source>
</evidence>
<keyword evidence="14" id="KW-1185">Reference proteome</keyword>
<feature type="region of interest" description="Disordered" evidence="10">
    <location>
        <begin position="21"/>
        <end position="67"/>
    </location>
</feature>
<dbReference type="GO" id="GO:0008270">
    <property type="term" value="F:zinc ion binding"/>
    <property type="evidence" value="ECO:0007669"/>
    <property type="project" value="UniProtKB-KW"/>
</dbReference>
<feature type="domain" description="ELM2" evidence="11">
    <location>
        <begin position="185"/>
        <end position="269"/>
    </location>
</feature>
<dbReference type="InterPro" id="IPR009057">
    <property type="entry name" value="Homeodomain-like_sf"/>
</dbReference>
<feature type="compositionally biased region" description="Basic and acidic residues" evidence="10">
    <location>
        <begin position="164"/>
        <end position="175"/>
    </location>
</feature>
<evidence type="ECO:0000256" key="8">
    <source>
        <dbReference type="ARBA" id="ARBA00023163"/>
    </source>
</evidence>
<keyword evidence="7" id="KW-0238">DNA-binding</keyword>
<dbReference type="Proteomes" id="UP000298663">
    <property type="component" value="Unassembled WGS sequence"/>
</dbReference>
<proteinExistence type="predicted"/>
<keyword evidence="5" id="KW-0862">Zinc</keyword>
<dbReference type="STRING" id="34508.A0A4U5LVL4"/>
<evidence type="ECO:0000313" key="13">
    <source>
        <dbReference type="EMBL" id="TKR60191.1"/>
    </source>
</evidence>
<dbReference type="SMART" id="SM01189">
    <property type="entry name" value="ELM2"/>
    <property type="match status" value="1"/>
</dbReference>
<dbReference type="GO" id="GO:0000118">
    <property type="term" value="C:histone deacetylase complex"/>
    <property type="evidence" value="ECO:0007669"/>
    <property type="project" value="TreeGrafter"/>
</dbReference>
<evidence type="ECO:0000256" key="9">
    <source>
        <dbReference type="ARBA" id="ARBA00023242"/>
    </source>
</evidence>
<dbReference type="InterPro" id="IPR051066">
    <property type="entry name" value="Trans_reg/Corepressor"/>
</dbReference>
<dbReference type="Gene3D" id="4.10.1240.50">
    <property type="match status" value="1"/>
</dbReference>
<dbReference type="Gene3D" id="1.10.10.60">
    <property type="entry name" value="Homeodomain-like"/>
    <property type="match status" value="1"/>
</dbReference>
<reference evidence="13 14" key="1">
    <citation type="journal article" date="2015" name="Genome Biol.">
        <title>Comparative genomics of Steinernema reveals deeply conserved gene regulatory networks.</title>
        <authorList>
            <person name="Dillman A.R."/>
            <person name="Macchietto M."/>
            <person name="Porter C.F."/>
            <person name="Rogers A."/>
            <person name="Williams B."/>
            <person name="Antoshechkin I."/>
            <person name="Lee M.M."/>
            <person name="Goodwin Z."/>
            <person name="Lu X."/>
            <person name="Lewis E.E."/>
            <person name="Goodrich-Blair H."/>
            <person name="Stock S.P."/>
            <person name="Adams B.J."/>
            <person name="Sternberg P.W."/>
            <person name="Mortazavi A."/>
        </authorList>
    </citation>
    <scope>NUCLEOTIDE SEQUENCE [LARGE SCALE GENOMIC DNA]</scope>
    <source>
        <strain evidence="13 14">ALL</strain>
    </source>
</reference>
<dbReference type="SUPFAM" id="SSF46689">
    <property type="entry name" value="Homeodomain-like"/>
    <property type="match status" value="1"/>
</dbReference>
<feature type="region of interest" description="Disordered" evidence="10">
    <location>
        <begin position="107"/>
        <end position="176"/>
    </location>
</feature>
<dbReference type="GO" id="GO:0006357">
    <property type="term" value="P:regulation of transcription by RNA polymerase II"/>
    <property type="evidence" value="ECO:0007669"/>
    <property type="project" value="TreeGrafter"/>
</dbReference>